<dbReference type="InterPro" id="IPR017927">
    <property type="entry name" value="FAD-bd_FR_type"/>
</dbReference>
<dbReference type="CDD" id="cd14777">
    <property type="entry name" value="Yhb1-globin-like"/>
    <property type="match status" value="1"/>
</dbReference>
<keyword evidence="10" id="KW-0520">NAD</keyword>
<dbReference type="AlphaFoldDB" id="A0A420XH85"/>
<dbReference type="Proteomes" id="UP000280099">
    <property type="component" value="Unassembled WGS sequence"/>
</dbReference>
<dbReference type="Pfam" id="PF00042">
    <property type="entry name" value="Globin"/>
    <property type="match status" value="1"/>
</dbReference>
<keyword evidence="4" id="KW-0216">Detoxification</keyword>
<dbReference type="GO" id="GO:0019825">
    <property type="term" value="F:oxygen binding"/>
    <property type="evidence" value="ECO:0007669"/>
    <property type="project" value="InterPro"/>
</dbReference>
<comment type="similarity">
    <text evidence="14">Belongs to the globin family.</text>
</comment>
<dbReference type="InterPro" id="IPR000971">
    <property type="entry name" value="Globin"/>
</dbReference>
<dbReference type="PROSITE" id="PS51384">
    <property type="entry name" value="FAD_FR"/>
    <property type="match status" value="1"/>
</dbReference>
<feature type="domain" description="Globin" evidence="15">
    <location>
        <begin position="1"/>
        <end position="138"/>
    </location>
</feature>
<evidence type="ECO:0000256" key="14">
    <source>
        <dbReference type="RuleBase" id="RU000356"/>
    </source>
</evidence>
<comment type="cofactor">
    <cofactor evidence="1">
        <name>heme b</name>
        <dbReference type="ChEBI" id="CHEBI:60344"/>
    </cofactor>
</comment>
<keyword evidence="5 14" id="KW-0349">Heme</keyword>
<dbReference type="Gene3D" id="2.40.30.10">
    <property type="entry name" value="Translation factors"/>
    <property type="match status" value="1"/>
</dbReference>
<dbReference type="InterPro" id="IPR012292">
    <property type="entry name" value="Globin/Proto"/>
</dbReference>
<dbReference type="Gene3D" id="1.10.490.10">
    <property type="entry name" value="Globins"/>
    <property type="match status" value="1"/>
</dbReference>
<organism evidence="17 18">
    <name type="scientific">Otariodibacter oris</name>
    <dbReference type="NCBI Taxonomy" id="1032623"/>
    <lineage>
        <taxon>Bacteria</taxon>
        <taxon>Pseudomonadati</taxon>
        <taxon>Pseudomonadota</taxon>
        <taxon>Gammaproteobacteria</taxon>
        <taxon>Pasteurellales</taxon>
        <taxon>Pasteurellaceae</taxon>
        <taxon>Otariodibacter</taxon>
    </lineage>
</organism>
<evidence type="ECO:0000313" key="18">
    <source>
        <dbReference type="Proteomes" id="UP000280099"/>
    </source>
</evidence>
<dbReference type="SUPFAM" id="SSF63380">
    <property type="entry name" value="Riboflavin synthase domain-like"/>
    <property type="match status" value="1"/>
</dbReference>
<evidence type="ECO:0000256" key="4">
    <source>
        <dbReference type="ARBA" id="ARBA00022575"/>
    </source>
</evidence>
<dbReference type="GO" id="GO:0046872">
    <property type="term" value="F:metal ion binding"/>
    <property type="evidence" value="ECO:0007669"/>
    <property type="project" value="UniProtKB-KW"/>
</dbReference>
<evidence type="ECO:0000256" key="6">
    <source>
        <dbReference type="ARBA" id="ARBA00022621"/>
    </source>
</evidence>
<dbReference type="FunFam" id="1.10.490.10:FF:000003">
    <property type="entry name" value="Flavohemoprotein"/>
    <property type="match status" value="1"/>
</dbReference>
<dbReference type="EMBL" id="RBJC01000004">
    <property type="protein sequence ID" value="RKR76722.1"/>
    <property type="molecule type" value="Genomic_DNA"/>
</dbReference>
<evidence type="ECO:0000256" key="7">
    <source>
        <dbReference type="ARBA" id="ARBA00022723"/>
    </source>
</evidence>
<evidence type="ECO:0000256" key="10">
    <source>
        <dbReference type="ARBA" id="ARBA00023027"/>
    </source>
</evidence>
<dbReference type="InterPro" id="IPR001433">
    <property type="entry name" value="OxRdtase_FAD/NAD-bd"/>
</dbReference>
<dbReference type="InterPro" id="IPR017938">
    <property type="entry name" value="Riboflavin_synthase-like_b-brl"/>
</dbReference>
<dbReference type="GO" id="GO:0071500">
    <property type="term" value="P:cellular response to nitrosative stress"/>
    <property type="evidence" value="ECO:0007669"/>
    <property type="project" value="TreeGrafter"/>
</dbReference>
<dbReference type="GO" id="GO:0071949">
    <property type="term" value="F:FAD binding"/>
    <property type="evidence" value="ECO:0007669"/>
    <property type="project" value="TreeGrafter"/>
</dbReference>
<keyword evidence="17" id="KW-0223">Dioxygenase</keyword>
<dbReference type="SUPFAM" id="SSF52343">
    <property type="entry name" value="Ferredoxin reductase-like, C-terminal NADP-linked domain"/>
    <property type="match status" value="1"/>
</dbReference>
<dbReference type="NCBIfam" id="NF009805">
    <property type="entry name" value="PRK13289.1"/>
    <property type="match status" value="1"/>
</dbReference>
<accession>A0A420XH85</accession>
<dbReference type="RefSeq" id="WP_121120784.1">
    <property type="nucleotide sequence ID" value="NZ_CP016604.1"/>
</dbReference>
<dbReference type="CDD" id="cd06184">
    <property type="entry name" value="flavohem_like_fad_nad_binding"/>
    <property type="match status" value="1"/>
</dbReference>
<keyword evidence="18" id="KW-1185">Reference proteome</keyword>
<dbReference type="InterPro" id="IPR008333">
    <property type="entry name" value="Cbr1-like_FAD-bd_dom"/>
</dbReference>
<dbReference type="PROSITE" id="PS01033">
    <property type="entry name" value="GLOBIN"/>
    <property type="match status" value="1"/>
</dbReference>
<keyword evidence="8" id="KW-0521">NADP</keyword>
<dbReference type="PRINTS" id="PR00409">
    <property type="entry name" value="PHDIOXRDTASE"/>
</dbReference>
<gene>
    <name evidence="17" type="ORF">DES31_0025</name>
</gene>
<keyword evidence="6 14" id="KW-0561">Oxygen transport</keyword>
<evidence type="ECO:0000256" key="13">
    <source>
        <dbReference type="ARBA" id="ARBA00049433"/>
    </source>
</evidence>
<dbReference type="InterPro" id="IPR009050">
    <property type="entry name" value="Globin-like_sf"/>
</dbReference>
<comment type="similarity">
    <text evidence="2">In the C-terminal section; belongs to the flavoprotein pyridine nucleotide cytochrome reductase family.</text>
</comment>
<comment type="catalytic activity">
    <reaction evidence="13">
        <text>2 nitric oxide + NADPH + 2 O2 = 2 nitrate + NADP(+) + H(+)</text>
        <dbReference type="Rhea" id="RHEA:19465"/>
        <dbReference type="ChEBI" id="CHEBI:15378"/>
        <dbReference type="ChEBI" id="CHEBI:15379"/>
        <dbReference type="ChEBI" id="CHEBI:16480"/>
        <dbReference type="ChEBI" id="CHEBI:17632"/>
        <dbReference type="ChEBI" id="CHEBI:57783"/>
        <dbReference type="ChEBI" id="CHEBI:58349"/>
        <dbReference type="EC" id="1.14.12.17"/>
    </reaction>
</comment>
<dbReference type="GO" id="GO:0020037">
    <property type="term" value="F:heme binding"/>
    <property type="evidence" value="ECO:0007669"/>
    <property type="project" value="InterPro"/>
</dbReference>
<evidence type="ECO:0000256" key="3">
    <source>
        <dbReference type="ARBA" id="ARBA00012229"/>
    </source>
</evidence>
<name>A0A420XH85_9PAST</name>
<keyword evidence="9" id="KW-0408">Iron</keyword>
<dbReference type="InterPro" id="IPR039261">
    <property type="entry name" value="FNR_nucleotide-bd"/>
</dbReference>
<dbReference type="Pfam" id="PF00175">
    <property type="entry name" value="NAD_binding_1"/>
    <property type="match status" value="1"/>
</dbReference>
<evidence type="ECO:0000256" key="1">
    <source>
        <dbReference type="ARBA" id="ARBA00001970"/>
    </source>
</evidence>
<evidence type="ECO:0000259" key="16">
    <source>
        <dbReference type="PROSITE" id="PS51384"/>
    </source>
</evidence>
<comment type="caution">
    <text evidence="17">The sequence shown here is derived from an EMBL/GenBank/DDBJ whole genome shotgun (WGS) entry which is preliminary data.</text>
</comment>
<dbReference type="GO" id="GO:0046210">
    <property type="term" value="P:nitric oxide catabolic process"/>
    <property type="evidence" value="ECO:0007669"/>
    <property type="project" value="TreeGrafter"/>
</dbReference>
<evidence type="ECO:0000256" key="9">
    <source>
        <dbReference type="ARBA" id="ARBA00023004"/>
    </source>
</evidence>
<dbReference type="GO" id="GO:0009636">
    <property type="term" value="P:response to toxic substance"/>
    <property type="evidence" value="ECO:0007669"/>
    <property type="project" value="UniProtKB-KW"/>
</dbReference>
<dbReference type="GO" id="GO:0008941">
    <property type="term" value="F:nitric oxide dioxygenase NAD(P)H activity"/>
    <property type="evidence" value="ECO:0007669"/>
    <property type="project" value="UniProtKB-EC"/>
</dbReference>
<proteinExistence type="inferred from homology"/>
<dbReference type="EC" id="1.14.12.17" evidence="3"/>
<comment type="function">
    <text evidence="11">Is involved in NO detoxification in an aerobic process, termed nitric oxide dioxygenase (NOD) reaction that utilizes O(2) and NAD(P)H to convert NO to nitrate, which protects the bacterium from various noxious nitrogen compounds. Therefore, plays a central role in the inducible response to nitrosative stress.</text>
</comment>
<dbReference type="PANTHER" id="PTHR43396:SF3">
    <property type="entry name" value="FLAVOHEMOPROTEIN"/>
    <property type="match status" value="1"/>
</dbReference>
<dbReference type="Pfam" id="PF00970">
    <property type="entry name" value="FAD_binding_6"/>
    <property type="match status" value="1"/>
</dbReference>
<protein>
    <recommendedName>
        <fullName evidence="3">nitric oxide dioxygenase</fullName>
        <ecNumber evidence="3">1.14.12.17</ecNumber>
    </recommendedName>
</protein>
<keyword evidence="14" id="KW-0813">Transport</keyword>
<evidence type="ECO:0000256" key="11">
    <source>
        <dbReference type="ARBA" id="ARBA00025094"/>
    </source>
</evidence>
<feature type="domain" description="FAD-binding FR-type" evidence="16">
    <location>
        <begin position="147"/>
        <end position="254"/>
    </location>
</feature>
<keyword evidence="17" id="KW-0560">Oxidoreductase</keyword>
<dbReference type="Gene3D" id="3.40.50.80">
    <property type="entry name" value="Nucleotide-binding domain of ferredoxin-NADP reductase (FNR) module"/>
    <property type="match status" value="1"/>
</dbReference>
<evidence type="ECO:0000256" key="8">
    <source>
        <dbReference type="ARBA" id="ARBA00022857"/>
    </source>
</evidence>
<evidence type="ECO:0000259" key="15">
    <source>
        <dbReference type="PROSITE" id="PS01033"/>
    </source>
</evidence>
<dbReference type="GO" id="GO:0005344">
    <property type="term" value="F:oxygen carrier activity"/>
    <property type="evidence" value="ECO:0007669"/>
    <property type="project" value="UniProtKB-KW"/>
</dbReference>
<dbReference type="SUPFAM" id="SSF46458">
    <property type="entry name" value="Globin-like"/>
    <property type="match status" value="1"/>
</dbReference>
<evidence type="ECO:0000256" key="5">
    <source>
        <dbReference type="ARBA" id="ARBA00022617"/>
    </source>
</evidence>
<sequence>MLDQQTKDIIKATIPVLEQHGTTITQTFYKNMFEAHPELLNIFNKTNQKQGHQPMALATTVLAAAKHIDNLADILPHVAQIGHKHRALEIKPEHYPIVGENLLKAIKEVLGDAATPEIIEAWGKTYGVIADIFIKVEKDMYDHSAWAGFKPFKVINKRAVSNNVVEFTVKPDFTLPEIVAGQYITVRVQPKGEENLSLRHYSICSTDTSEGLKFAVKREGESDKKGLVSHYLHDQINIGDTLEFTAPAGDFLLVENEKPLVLLSGGIGITPILAMLEAQVNKNPSRPIHWIHSCFNEKYHAFKAESELLLSKAQQATSHIVYTENANRIDGTFIKQHIPQDAEIYLCGSISFMEGMLKLLTENGWEENNIHFEPFGPKMSIVSV</sequence>
<dbReference type="OrthoDB" id="9801223at2"/>
<reference evidence="17 18" key="1">
    <citation type="submission" date="2018-10" db="EMBL/GenBank/DDBJ databases">
        <title>Genomic Encyclopedia of Type Strains, Phase IV (KMG-IV): sequencing the most valuable type-strain genomes for metagenomic binning, comparative biology and taxonomic classification.</title>
        <authorList>
            <person name="Goeker M."/>
        </authorList>
    </citation>
    <scope>NUCLEOTIDE SEQUENCE [LARGE SCALE GENOMIC DNA]</scope>
    <source>
        <strain evidence="17 18">DSM 23800</strain>
    </source>
</reference>
<evidence type="ECO:0000256" key="2">
    <source>
        <dbReference type="ARBA" id="ARBA00006401"/>
    </source>
</evidence>
<dbReference type="PANTHER" id="PTHR43396">
    <property type="entry name" value="FLAVOHEMOPROTEIN"/>
    <property type="match status" value="1"/>
</dbReference>
<comment type="catalytic activity">
    <reaction evidence="12">
        <text>2 nitric oxide + NADH + 2 O2 = 2 nitrate + NAD(+) + H(+)</text>
        <dbReference type="Rhea" id="RHEA:19469"/>
        <dbReference type="ChEBI" id="CHEBI:15378"/>
        <dbReference type="ChEBI" id="CHEBI:15379"/>
        <dbReference type="ChEBI" id="CHEBI:16480"/>
        <dbReference type="ChEBI" id="CHEBI:17632"/>
        <dbReference type="ChEBI" id="CHEBI:57540"/>
        <dbReference type="ChEBI" id="CHEBI:57945"/>
        <dbReference type="EC" id="1.14.12.17"/>
    </reaction>
</comment>
<evidence type="ECO:0000256" key="12">
    <source>
        <dbReference type="ARBA" id="ARBA00048649"/>
    </source>
</evidence>
<keyword evidence="7" id="KW-0479">Metal-binding</keyword>
<evidence type="ECO:0000313" key="17">
    <source>
        <dbReference type="EMBL" id="RKR76722.1"/>
    </source>
</evidence>